<name>A0A0J7IAA6_9FLAO</name>
<accession>A0A0J7IAA6</accession>
<gene>
    <name evidence="1" type="ORF">ACM46_13725</name>
</gene>
<comment type="caution">
    <text evidence="1">The sequence shown here is derived from an EMBL/GenBank/DDBJ whole genome shotgun (WGS) entry which is preliminary data.</text>
</comment>
<reference evidence="1 2" key="1">
    <citation type="journal article" date="2013" name="Int. J. Syst. Evol. Microbiol.">
        <title>Chryseobacterium angstadtii sp. nov., isolated from a newt tank.</title>
        <authorList>
            <person name="Kirk K.E."/>
            <person name="Hoffman J.A."/>
            <person name="Smith K.A."/>
            <person name="Strahan B.L."/>
            <person name="Failor K.C."/>
            <person name="Krebs J.E."/>
            <person name="Gale A.N."/>
            <person name="Do T.D."/>
            <person name="Sontag T.C."/>
            <person name="Batties A.M."/>
            <person name="Mistiszyn K."/>
            <person name="Newman J.D."/>
        </authorList>
    </citation>
    <scope>NUCLEOTIDE SEQUENCE [LARGE SCALE GENOMIC DNA]</scope>
    <source>
        <strain evidence="1 2">KM</strain>
    </source>
</reference>
<keyword evidence="2" id="KW-1185">Reference proteome</keyword>
<evidence type="ECO:0000313" key="2">
    <source>
        <dbReference type="Proteomes" id="UP000036261"/>
    </source>
</evidence>
<organism evidence="1 2">
    <name type="scientific">Chryseobacterium angstadtii</name>
    <dbReference type="NCBI Taxonomy" id="558151"/>
    <lineage>
        <taxon>Bacteria</taxon>
        <taxon>Pseudomonadati</taxon>
        <taxon>Bacteroidota</taxon>
        <taxon>Flavobacteriia</taxon>
        <taxon>Flavobacteriales</taxon>
        <taxon>Weeksellaceae</taxon>
        <taxon>Chryseobacterium group</taxon>
        <taxon>Chryseobacterium</taxon>
    </lineage>
</organism>
<dbReference type="STRING" id="558151.ACM46_13725"/>
<proteinExistence type="predicted"/>
<evidence type="ECO:0000313" key="1">
    <source>
        <dbReference type="EMBL" id="KMQ63227.1"/>
    </source>
</evidence>
<dbReference type="PATRIC" id="fig|558151.6.peg.2904"/>
<protein>
    <recommendedName>
        <fullName evidence="3">Oxidase</fullName>
    </recommendedName>
</protein>
<dbReference type="AlphaFoldDB" id="A0A0J7IAA6"/>
<dbReference type="EMBL" id="LFND01000004">
    <property type="protein sequence ID" value="KMQ63227.1"/>
    <property type="molecule type" value="Genomic_DNA"/>
</dbReference>
<evidence type="ECO:0008006" key="3">
    <source>
        <dbReference type="Google" id="ProtNLM"/>
    </source>
</evidence>
<sequence length="93" mass="10687">MLLDENFELQFSDGDFTVGESTYEHQKTLLFADKGEMKLFPKNGVGARRYLEHAAPEELAREIRQEFFADGMTVNHVKIDENLEIDIDADYGD</sequence>
<dbReference type="Proteomes" id="UP000036261">
    <property type="component" value="Unassembled WGS sequence"/>
</dbReference>